<evidence type="ECO:0000259" key="1">
    <source>
        <dbReference type="Pfam" id="PF03625"/>
    </source>
</evidence>
<dbReference type="PANTHER" id="PTHR38342:SF2">
    <property type="entry name" value="INNER MEMBRANE OR EXPORTED"/>
    <property type="match status" value="1"/>
</dbReference>
<organism evidence="2 3">
    <name type="scientific">Natronorubrum thiooxidans</name>
    <dbReference type="NCBI Taxonomy" id="308853"/>
    <lineage>
        <taxon>Archaea</taxon>
        <taxon>Methanobacteriati</taxon>
        <taxon>Methanobacteriota</taxon>
        <taxon>Stenosarchaea group</taxon>
        <taxon>Halobacteria</taxon>
        <taxon>Halobacteriales</taxon>
        <taxon>Natrialbaceae</taxon>
        <taxon>Natronorubrum</taxon>
    </lineage>
</organism>
<dbReference type="Gene3D" id="3.30.310.70">
    <property type="entry name" value="TT1751-like domain"/>
    <property type="match status" value="1"/>
</dbReference>
<dbReference type="InterPro" id="IPR005180">
    <property type="entry name" value="DUF302"/>
</dbReference>
<evidence type="ECO:0000313" key="2">
    <source>
        <dbReference type="EMBL" id="SIS18088.1"/>
    </source>
</evidence>
<dbReference type="InterPro" id="IPR006311">
    <property type="entry name" value="TAT_signal"/>
</dbReference>
<gene>
    <name evidence="2" type="ORF">SAMN05421752_11914</name>
</gene>
<keyword evidence="3" id="KW-1185">Reference proteome</keyword>
<dbReference type="AlphaFoldDB" id="A0A1N7H062"/>
<dbReference type="STRING" id="308853.SAMN05421752_11914"/>
<dbReference type="InterPro" id="IPR035923">
    <property type="entry name" value="TT1751-like_sf"/>
</dbReference>
<dbReference type="RefSeq" id="WP_076610647.1">
    <property type="nucleotide sequence ID" value="NZ_FTNR01000019.1"/>
</dbReference>
<reference evidence="3" key="1">
    <citation type="submission" date="2017-01" db="EMBL/GenBank/DDBJ databases">
        <authorList>
            <person name="Varghese N."/>
            <person name="Submissions S."/>
        </authorList>
    </citation>
    <scope>NUCLEOTIDE SEQUENCE [LARGE SCALE GENOMIC DNA]</scope>
    <source>
        <strain evidence="3">type strain: HArc-</strain>
    </source>
</reference>
<dbReference type="PANTHER" id="PTHR38342">
    <property type="entry name" value="SLR5037 PROTEIN"/>
    <property type="match status" value="1"/>
</dbReference>
<evidence type="ECO:0000313" key="3">
    <source>
        <dbReference type="Proteomes" id="UP000185936"/>
    </source>
</evidence>
<dbReference type="SUPFAM" id="SSF103247">
    <property type="entry name" value="TT1751-like"/>
    <property type="match status" value="1"/>
</dbReference>
<dbReference type="Proteomes" id="UP000185936">
    <property type="component" value="Unassembled WGS sequence"/>
</dbReference>
<dbReference type="PROSITE" id="PS51318">
    <property type="entry name" value="TAT"/>
    <property type="match status" value="1"/>
</dbReference>
<dbReference type="Pfam" id="PF03625">
    <property type="entry name" value="DUF302"/>
    <property type="match status" value="1"/>
</dbReference>
<feature type="domain" description="DUF302" evidence="1">
    <location>
        <begin position="82"/>
        <end position="143"/>
    </location>
</feature>
<dbReference type="OrthoDB" id="157520at2157"/>
<accession>A0A1N7H062</accession>
<sequence length="180" mass="18867">MSDEHGETARRRFVQLLGVGIGAGATIPATAAAGGQTGAAGDEADSEDDGLQTLESNARFSSTVSRIERAIEQRALTLVTTIDHAENAASVDQSLPPTTLLVFGNPEAGTPLMQASRSIGIDLPQKMLVWEDDGDVFVTYNDPRFLASRHDVDGLDDEIDAVANTLAEIAEAATGSEIGE</sequence>
<dbReference type="CDD" id="cd14797">
    <property type="entry name" value="DUF302"/>
    <property type="match status" value="1"/>
</dbReference>
<dbReference type="EMBL" id="FTNR01000019">
    <property type="protein sequence ID" value="SIS18088.1"/>
    <property type="molecule type" value="Genomic_DNA"/>
</dbReference>
<protein>
    <submittedName>
        <fullName evidence="2">Uncharacterized conserved protein, DUF302 family</fullName>
    </submittedName>
</protein>
<proteinExistence type="predicted"/>
<name>A0A1N7H062_9EURY</name>